<evidence type="ECO:0000313" key="3">
    <source>
        <dbReference type="Proteomes" id="UP000308196"/>
    </source>
</evidence>
<dbReference type="Proteomes" id="UP000308196">
    <property type="component" value="Chromosome"/>
</dbReference>
<organism evidence="2 3">
    <name type="scientific">Sphingobacterium thalpophilum</name>
    <dbReference type="NCBI Taxonomy" id="259"/>
    <lineage>
        <taxon>Bacteria</taxon>
        <taxon>Pseudomonadati</taxon>
        <taxon>Bacteroidota</taxon>
        <taxon>Sphingobacteriia</taxon>
        <taxon>Sphingobacteriales</taxon>
        <taxon>Sphingobacteriaceae</taxon>
        <taxon>Sphingobacterium</taxon>
    </lineage>
</organism>
<name>A0A4U9VQM5_9SPHI</name>
<reference evidence="2 3" key="1">
    <citation type="submission" date="2019-05" db="EMBL/GenBank/DDBJ databases">
        <authorList>
            <consortium name="Pathogen Informatics"/>
        </authorList>
    </citation>
    <scope>NUCLEOTIDE SEQUENCE [LARGE SCALE GENOMIC DNA]</scope>
    <source>
        <strain evidence="2 3">NCTC11429</strain>
    </source>
</reference>
<feature type="chain" id="PRO_5020894521" evidence="1">
    <location>
        <begin position="29"/>
        <end position="284"/>
    </location>
</feature>
<dbReference type="KEGG" id="stha:NCTC11429_03745"/>
<keyword evidence="1" id="KW-0732">Signal</keyword>
<dbReference type="PROSITE" id="PS51257">
    <property type="entry name" value="PROKAR_LIPOPROTEIN"/>
    <property type="match status" value="1"/>
</dbReference>
<dbReference type="GeneID" id="78464392"/>
<gene>
    <name evidence="2" type="ORF">NCTC11429_03745</name>
</gene>
<proteinExistence type="predicted"/>
<protein>
    <submittedName>
        <fullName evidence="2">Uncharacterized protein</fullName>
    </submittedName>
</protein>
<evidence type="ECO:0000256" key="1">
    <source>
        <dbReference type="SAM" id="SignalP"/>
    </source>
</evidence>
<accession>A0A4U9VQM5</accession>
<dbReference type="RefSeq" id="WP_028071232.1">
    <property type="nucleotide sequence ID" value="NZ_LR590484.1"/>
</dbReference>
<evidence type="ECO:0000313" key="2">
    <source>
        <dbReference type="EMBL" id="VTR48703.1"/>
    </source>
</evidence>
<dbReference type="AlphaFoldDB" id="A0A4U9VQM5"/>
<dbReference type="EMBL" id="LR590484">
    <property type="protein sequence ID" value="VTR48703.1"/>
    <property type="molecule type" value="Genomic_DNA"/>
</dbReference>
<sequence>MRYYSIKFIYYLTLNCCLLISCNSSALAQNKVHFRNKQITKNIAKLFENYPDVNGLQINFRNDTAESIYILGKNEDNILKGSKYETYYSLKYSGDLFFLKRKFPMIDEFVRSNRLADNIKVHERERNFVLVVEPSSTSIKPLSDTGPVFCGFRHSSLLRFVKRLNANYKETIVPAGDSILILQAIVNRDGSLGKKMLLHGNEDDKLYRYICANYQDYNQENKANLNTKGLFLPYLSGGTPLTSIIEIFVRLNPDRTFSVSGSGRERKLRMKDYKEDPNAPLQIY</sequence>
<feature type="signal peptide" evidence="1">
    <location>
        <begin position="1"/>
        <end position="28"/>
    </location>
</feature>